<name>A0AAV4NQE1_CAEEX</name>
<organism evidence="1 2">
    <name type="scientific">Caerostris extrusa</name>
    <name type="common">Bark spider</name>
    <name type="synonym">Caerostris bankana</name>
    <dbReference type="NCBI Taxonomy" id="172846"/>
    <lineage>
        <taxon>Eukaryota</taxon>
        <taxon>Metazoa</taxon>
        <taxon>Ecdysozoa</taxon>
        <taxon>Arthropoda</taxon>
        <taxon>Chelicerata</taxon>
        <taxon>Arachnida</taxon>
        <taxon>Araneae</taxon>
        <taxon>Araneomorphae</taxon>
        <taxon>Entelegynae</taxon>
        <taxon>Araneoidea</taxon>
        <taxon>Araneidae</taxon>
        <taxon>Caerostris</taxon>
    </lineage>
</organism>
<proteinExistence type="predicted"/>
<dbReference type="EMBL" id="BPLR01021208">
    <property type="protein sequence ID" value="GIX87145.1"/>
    <property type="molecule type" value="Genomic_DNA"/>
</dbReference>
<keyword evidence="2" id="KW-1185">Reference proteome</keyword>
<dbReference type="Proteomes" id="UP001054945">
    <property type="component" value="Unassembled WGS sequence"/>
</dbReference>
<sequence length="69" mass="8028">MTLEEAQRKAEEKRCGLRRRSREGFGEDRIACHPICAGHGMPYLILDHGLYDCLYETAAYPYHNRSWGK</sequence>
<evidence type="ECO:0000313" key="1">
    <source>
        <dbReference type="EMBL" id="GIX87145.1"/>
    </source>
</evidence>
<comment type="caution">
    <text evidence="1">The sequence shown here is derived from an EMBL/GenBank/DDBJ whole genome shotgun (WGS) entry which is preliminary data.</text>
</comment>
<reference evidence="1 2" key="1">
    <citation type="submission" date="2021-06" db="EMBL/GenBank/DDBJ databases">
        <title>Caerostris extrusa draft genome.</title>
        <authorList>
            <person name="Kono N."/>
            <person name="Arakawa K."/>
        </authorList>
    </citation>
    <scope>NUCLEOTIDE SEQUENCE [LARGE SCALE GENOMIC DNA]</scope>
</reference>
<dbReference type="AlphaFoldDB" id="A0AAV4NQE1"/>
<protein>
    <submittedName>
        <fullName evidence="1">Uncharacterized protein</fullName>
    </submittedName>
</protein>
<evidence type="ECO:0000313" key="2">
    <source>
        <dbReference type="Proteomes" id="UP001054945"/>
    </source>
</evidence>
<accession>A0AAV4NQE1</accession>
<gene>
    <name evidence="1" type="ORF">CEXT_324281</name>
</gene>